<dbReference type="InterPro" id="IPR011545">
    <property type="entry name" value="DEAD/DEAH_box_helicase_dom"/>
</dbReference>
<protein>
    <recommendedName>
        <fullName evidence="16">DNA helicase RecQ</fullName>
        <ecNumber evidence="16">5.6.2.4</ecNumber>
    </recommendedName>
</protein>
<dbReference type="SMART" id="SM00487">
    <property type="entry name" value="DEXDc"/>
    <property type="match status" value="1"/>
</dbReference>
<evidence type="ECO:0000259" key="19">
    <source>
        <dbReference type="PROSITE" id="PS51194"/>
    </source>
</evidence>
<gene>
    <name evidence="20" type="ORF">HMPREF0446_01492</name>
</gene>
<dbReference type="InterPro" id="IPR002121">
    <property type="entry name" value="HRDC_dom"/>
</dbReference>
<dbReference type="Pfam" id="PF00271">
    <property type="entry name" value="Helicase_C"/>
    <property type="match status" value="1"/>
</dbReference>
<dbReference type="SMART" id="SM00956">
    <property type="entry name" value="RQC"/>
    <property type="match status" value="1"/>
</dbReference>
<keyword evidence="8 20" id="KW-0347">Helicase</keyword>
<dbReference type="STRING" id="626369.HMPREF0446_01492"/>
<dbReference type="GO" id="GO:0043590">
    <property type="term" value="C:bacterial nucleoid"/>
    <property type="evidence" value="ECO:0007669"/>
    <property type="project" value="TreeGrafter"/>
</dbReference>
<evidence type="ECO:0000256" key="2">
    <source>
        <dbReference type="ARBA" id="ARBA00001947"/>
    </source>
</evidence>
<dbReference type="SMART" id="SM00341">
    <property type="entry name" value="HRDC"/>
    <property type="match status" value="1"/>
</dbReference>
<dbReference type="HOGENOM" id="CLU_001103_14_3_9"/>
<accession>D0BNF7</accession>
<evidence type="ECO:0000256" key="16">
    <source>
        <dbReference type="NCBIfam" id="TIGR01389"/>
    </source>
</evidence>
<dbReference type="eggNOG" id="COG0514">
    <property type="taxonomic scope" value="Bacteria"/>
</dbReference>
<comment type="catalytic activity">
    <reaction evidence="15">
        <text>Couples ATP hydrolysis with the unwinding of duplex DNA by translocating in the 3'-5' direction.</text>
        <dbReference type="EC" id="5.6.2.4"/>
    </reaction>
</comment>
<reference evidence="20" key="2">
    <citation type="submission" date="2011-10" db="EMBL/GenBank/DDBJ databases">
        <title>The Genome Sequence of Granulicatella elegans ATCC 700633.</title>
        <authorList>
            <consortium name="The Broad Institute Genome Sequencing Platform"/>
            <consortium name="The Broad Institute Genome Sequencing Center for Infectious Disease"/>
            <person name="Earl A."/>
            <person name="Ward D."/>
            <person name="Feldgarden M."/>
            <person name="Gevers D."/>
            <person name="Sibley C.D."/>
            <person name="Field T.R."/>
            <person name="Grinwis M."/>
            <person name="Eshaghurshan C.S."/>
            <person name="Surette M.G."/>
            <person name="Young S.K."/>
            <person name="Zeng Q."/>
            <person name="Gargeya S."/>
            <person name="Fitzgerald M."/>
            <person name="Haas B."/>
            <person name="Abouelleil A."/>
            <person name="Alvarado L."/>
            <person name="Arachchi H.M."/>
            <person name="Berlin A."/>
            <person name="Brown A."/>
            <person name="Chapman S.B."/>
            <person name="Chen Z."/>
            <person name="Dunbar C."/>
            <person name="Freedman E."/>
            <person name="Gearin G."/>
            <person name="Goldberg J."/>
            <person name="Griggs A."/>
            <person name="Gujja S."/>
            <person name="Heiman D."/>
            <person name="Howarth C."/>
            <person name="Larson L."/>
            <person name="Lui A."/>
            <person name="MacDonald P.J.P."/>
            <person name="Montmayeur A."/>
            <person name="Murphy C."/>
            <person name="Neiman D."/>
            <person name="Pearson M."/>
            <person name="Priest M."/>
            <person name="Roberts A."/>
            <person name="Saif S."/>
            <person name="Shea T."/>
            <person name="Shenoy N."/>
            <person name="Sisk P."/>
            <person name="Stolte C."/>
            <person name="Sykes S."/>
            <person name="Wortman J."/>
            <person name="Nusbaum C."/>
            <person name="Birren B."/>
        </authorList>
    </citation>
    <scope>NUCLEOTIDE SEQUENCE [LARGE SCALE GENOMIC DNA]</scope>
    <source>
        <strain evidence="20">ATCC 700633</strain>
    </source>
</reference>
<dbReference type="SMART" id="SM00490">
    <property type="entry name" value="HELICc"/>
    <property type="match status" value="1"/>
</dbReference>
<dbReference type="PROSITE" id="PS50967">
    <property type="entry name" value="HRDC"/>
    <property type="match status" value="1"/>
</dbReference>
<dbReference type="NCBIfam" id="TIGR01389">
    <property type="entry name" value="recQ"/>
    <property type="match status" value="1"/>
</dbReference>
<evidence type="ECO:0000256" key="13">
    <source>
        <dbReference type="ARBA" id="ARBA00023204"/>
    </source>
</evidence>
<dbReference type="GO" id="GO:0005737">
    <property type="term" value="C:cytoplasm"/>
    <property type="evidence" value="ECO:0007669"/>
    <property type="project" value="TreeGrafter"/>
</dbReference>
<dbReference type="NCBIfam" id="TIGR00614">
    <property type="entry name" value="recQ_fam"/>
    <property type="match status" value="1"/>
</dbReference>
<keyword evidence="7" id="KW-0378">Hydrolase</keyword>
<dbReference type="Proteomes" id="UP000002939">
    <property type="component" value="Unassembled WGS sequence"/>
</dbReference>
<dbReference type="InterPro" id="IPR014001">
    <property type="entry name" value="Helicase_ATP-bd"/>
</dbReference>
<dbReference type="GO" id="GO:0006281">
    <property type="term" value="P:DNA repair"/>
    <property type="evidence" value="ECO:0007669"/>
    <property type="project" value="UniProtKB-KW"/>
</dbReference>
<keyword evidence="9" id="KW-0862">Zinc</keyword>
<dbReference type="Pfam" id="PF16124">
    <property type="entry name" value="RecQ_Zn_bind"/>
    <property type="match status" value="1"/>
</dbReference>
<evidence type="ECO:0000256" key="12">
    <source>
        <dbReference type="ARBA" id="ARBA00023172"/>
    </source>
</evidence>
<dbReference type="CDD" id="cd18794">
    <property type="entry name" value="SF2_C_RecQ"/>
    <property type="match status" value="1"/>
</dbReference>
<evidence type="ECO:0000256" key="6">
    <source>
        <dbReference type="ARBA" id="ARBA00022763"/>
    </source>
</evidence>
<evidence type="ECO:0000256" key="3">
    <source>
        <dbReference type="ARBA" id="ARBA00005446"/>
    </source>
</evidence>
<evidence type="ECO:0000256" key="9">
    <source>
        <dbReference type="ARBA" id="ARBA00022833"/>
    </source>
</evidence>
<dbReference type="InterPro" id="IPR018982">
    <property type="entry name" value="RQC_domain"/>
</dbReference>
<dbReference type="FunFam" id="3.40.50.300:FF:000296">
    <property type="entry name" value="ATP-dependent DNA helicase RecQ"/>
    <property type="match status" value="1"/>
</dbReference>
<evidence type="ECO:0000256" key="11">
    <source>
        <dbReference type="ARBA" id="ARBA00023125"/>
    </source>
</evidence>
<dbReference type="SUPFAM" id="SSF47819">
    <property type="entry name" value="HRDC-like"/>
    <property type="match status" value="1"/>
</dbReference>
<feature type="domain" description="HRDC" evidence="17">
    <location>
        <begin position="519"/>
        <end position="594"/>
    </location>
</feature>
<keyword evidence="6" id="KW-0227">DNA damage</keyword>
<evidence type="ECO:0000256" key="5">
    <source>
        <dbReference type="ARBA" id="ARBA00022741"/>
    </source>
</evidence>
<dbReference type="EC" id="5.6.2.4" evidence="16"/>
<dbReference type="GO" id="GO:0009432">
    <property type="term" value="P:SOS response"/>
    <property type="evidence" value="ECO:0007669"/>
    <property type="project" value="UniProtKB-UniRule"/>
</dbReference>
<dbReference type="InterPro" id="IPR010997">
    <property type="entry name" value="HRDC-like_sf"/>
</dbReference>
<dbReference type="InterPro" id="IPR044876">
    <property type="entry name" value="HRDC_dom_sf"/>
</dbReference>
<evidence type="ECO:0000259" key="18">
    <source>
        <dbReference type="PROSITE" id="PS51192"/>
    </source>
</evidence>
<dbReference type="Pfam" id="PF00570">
    <property type="entry name" value="HRDC"/>
    <property type="match status" value="1"/>
</dbReference>
<dbReference type="GO" id="GO:0006260">
    <property type="term" value="P:DNA replication"/>
    <property type="evidence" value="ECO:0007669"/>
    <property type="project" value="InterPro"/>
</dbReference>
<dbReference type="Gene3D" id="1.10.150.80">
    <property type="entry name" value="HRDC domain"/>
    <property type="match status" value="1"/>
</dbReference>
<reference evidence="20" key="1">
    <citation type="submission" date="2009-09" db="EMBL/GenBank/DDBJ databases">
        <authorList>
            <consortium name="The Broad Institute Genome Sequencing Platform"/>
            <person name="Ward D."/>
            <person name="Feldgarden M."/>
            <person name="Earl A."/>
            <person name="Young S.K."/>
            <person name="Zeng Q."/>
            <person name="Koehrsen M."/>
            <person name="Alvarado L."/>
            <person name="Berlin A."/>
            <person name="Bochicchio J."/>
            <person name="Borenstein D."/>
            <person name="Chapman S.B."/>
            <person name="Chen Z."/>
            <person name="Engels R."/>
            <person name="Freedman E."/>
            <person name="Gellesch M."/>
            <person name="Goldberg J."/>
            <person name="Griggs A."/>
            <person name="Gujja S."/>
            <person name="Heilman E."/>
            <person name="Heiman D."/>
            <person name="Hepburn T."/>
            <person name="Howarth C."/>
            <person name="Jen D."/>
            <person name="Larson L."/>
            <person name="Lewis B."/>
            <person name="Mehta T."/>
            <person name="Park D."/>
            <person name="Pearson M."/>
            <person name="Roberts A."/>
            <person name="Saif S."/>
            <person name="Shea T."/>
            <person name="Shenoy N."/>
            <person name="Sisk P."/>
            <person name="Stolte C."/>
            <person name="Sykes S."/>
            <person name="Thomson T."/>
            <person name="Walk T."/>
            <person name="White J."/>
            <person name="Yandava C."/>
            <person name="Sibley C.D."/>
            <person name="Field T.R."/>
            <person name="Grinwis M."/>
            <person name="Eshaghurshan C.S."/>
            <person name="Surette M.G."/>
            <person name="Haas B."/>
            <person name="Nusbaum C."/>
            <person name="Birren B."/>
        </authorList>
    </citation>
    <scope>NUCLEOTIDE SEQUENCE [LARGE SCALE GENOMIC DNA]</scope>
    <source>
        <strain evidence="20">ATCC 700633</strain>
    </source>
</reference>
<dbReference type="InterPro" id="IPR027417">
    <property type="entry name" value="P-loop_NTPase"/>
</dbReference>
<evidence type="ECO:0000313" key="20">
    <source>
        <dbReference type="EMBL" id="EEW92422.1"/>
    </source>
</evidence>
<sequence length="594" mass="68026">MNKEEILKHFYGYDSFRPAQAEIIETILSKRDVLAIMPTSAGKSICFQVPALMLDGITIVVSPLISLMYDQVTSLKEMGIQAILLNSAMTSLEYYQAIEQIQRGEVKLLYVAPERFEQEGFLEMMQGIQISMVAVDEAHCISQWGQDFRPSYQNIDTFVAQLPTHPIVAAFTATATPRVRLDIKQQLKLQYPFEVVTSFDRANLYFGMEEPRDKMSRLLELIKEKEPTIVFCNTRKEVEKVCEKLQKKGIAADWYHAGLSPEARSKVQEDFIFDRIDVIVATNAFGMGIDKSNVRKVIHYNMPKDIESYYQEAGRAGRDGEPAECILLYGAKDIIINKFLVKQNEDKVGMAKLNEMIDYCRTVRCLRGFMLDYFGQKDIPEDCGHCTNCLNKVELSDVTPQAQMILSCIIRMKEQYGMSKVSEVLRGSKRAEMKALRLDQLSTYGIMKDYSDKALKEFMSSLIADRYIEVEGLQYPILQVSELGKKALKNREKIEVKPVVAQILQKPDAIQQHQVQDNAPFDEVLYDRLRSIRMDLAFAQNVPPFLVFSDKTLKEFCRHLPTTDREFLQISGVGEKKLETYGEAFMKVIREYKS</sequence>
<dbReference type="InterPro" id="IPR004589">
    <property type="entry name" value="DNA_helicase_ATP-dep_RecQ"/>
</dbReference>
<dbReference type="InterPro" id="IPR032284">
    <property type="entry name" value="RecQ_Zn-bd"/>
</dbReference>
<comment type="cofactor">
    <cofactor evidence="1">
        <name>Mg(2+)</name>
        <dbReference type="ChEBI" id="CHEBI:18420"/>
    </cofactor>
</comment>
<proteinExistence type="inferred from homology"/>
<dbReference type="AlphaFoldDB" id="D0BNF7"/>
<dbReference type="RefSeq" id="WP_006703768.1">
    <property type="nucleotide sequence ID" value="NZ_KI391971.1"/>
</dbReference>
<dbReference type="FunFam" id="1.10.150.80:FF:000002">
    <property type="entry name" value="ATP-dependent DNA helicase RecQ"/>
    <property type="match status" value="1"/>
</dbReference>
<dbReference type="GO" id="GO:0043138">
    <property type="term" value="F:3'-5' DNA helicase activity"/>
    <property type="evidence" value="ECO:0007669"/>
    <property type="project" value="UniProtKB-EC"/>
</dbReference>
<evidence type="ECO:0000256" key="8">
    <source>
        <dbReference type="ARBA" id="ARBA00022806"/>
    </source>
</evidence>
<evidence type="ECO:0000313" key="21">
    <source>
        <dbReference type="Proteomes" id="UP000002939"/>
    </source>
</evidence>
<keyword evidence="10" id="KW-0067">ATP-binding</keyword>
<dbReference type="OrthoDB" id="9763310at2"/>
<dbReference type="InterPro" id="IPR036390">
    <property type="entry name" value="WH_DNA-bd_sf"/>
</dbReference>
<evidence type="ECO:0000256" key="14">
    <source>
        <dbReference type="ARBA" id="ARBA00023235"/>
    </source>
</evidence>
<evidence type="ECO:0000256" key="4">
    <source>
        <dbReference type="ARBA" id="ARBA00022723"/>
    </source>
</evidence>
<keyword evidence="14" id="KW-0413">Isomerase</keyword>
<keyword evidence="13" id="KW-0234">DNA repair</keyword>
<evidence type="ECO:0000256" key="15">
    <source>
        <dbReference type="ARBA" id="ARBA00034617"/>
    </source>
</evidence>
<evidence type="ECO:0000256" key="1">
    <source>
        <dbReference type="ARBA" id="ARBA00001946"/>
    </source>
</evidence>
<dbReference type="GO" id="GO:0016787">
    <property type="term" value="F:hydrolase activity"/>
    <property type="evidence" value="ECO:0007669"/>
    <property type="project" value="UniProtKB-KW"/>
</dbReference>
<dbReference type="GO" id="GO:0030894">
    <property type="term" value="C:replisome"/>
    <property type="evidence" value="ECO:0007669"/>
    <property type="project" value="TreeGrafter"/>
</dbReference>
<dbReference type="EMBL" id="ACRF02000001">
    <property type="protein sequence ID" value="EEW92422.1"/>
    <property type="molecule type" value="Genomic_DNA"/>
</dbReference>
<organism evidence="20 21">
    <name type="scientific">Granulicatella elegans ATCC 700633</name>
    <dbReference type="NCBI Taxonomy" id="626369"/>
    <lineage>
        <taxon>Bacteria</taxon>
        <taxon>Bacillati</taxon>
        <taxon>Bacillota</taxon>
        <taxon>Bacilli</taxon>
        <taxon>Lactobacillales</taxon>
        <taxon>Carnobacteriaceae</taxon>
        <taxon>Granulicatella</taxon>
    </lineage>
</organism>
<dbReference type="Gene3D" id="1.10.10.10">
    <property type="entry name" value="Winged helix-like DNA-binding domain superfamily/Winged helix DNA-binding domain"/>
    <property type="match status" value="1"/>
</dbReference>
<comment type="similarity">
    <text evidence="3">Belongs to the helicase family. RecQ subfamily.</text>
</comment>
<comment type="caution">
    <text evidence="20">The sequence shown here is derived from an EMBL/GenBank/DDBJ whole genome shotgun (WGS) entry which is preliminary data.</text>
</comment>
<dbReference type="PANTHER" id="PTHR13710:SF105">
    <property type="entry name" value="ATP-DEPENDENT DNA HELICASE Q1"/>
    <property type="match status" value="1"/>
</dbReference>
<keyword evidence="21" id="KW-1185">Reference proteome</keyword>
<dbReference type="PROSITE" id="PS51194">
    <property type="entry name" value="HELICASE_CTER"/>
    <property type="match status" value="1"/>
</dbReference>
<dbReference type="GO" id="GO:0005524">
    <property type="term" value="F:ATP binding"/>
    <property type="evidence" value="ECO:0007669"/>
    <property type="project" value="UniProtKB-KW"/>
</dbReference>
<evidence type="ECO:0000256" key="7">
    <source>
        <dbReference type="ARBA" id="ARBA00022801"/>
    </source>
</evidence>
<name>D0BNF7_9LACT</name>
<dbReference type="FunFam" id="3.40.50.300:FF:001456">
    <property type="entry name" value="ATP-dependent DNA helicase"/>
    <property type="match status" value="1"/>
</dbReference>
<dbReference type="PANTHER" id="PTHR13710">
    <property type="entry name" value="DNA HELICASE RECQ FAMILY MEMBER"/>
    <property type="match status" value="1"/>
</dbReference>
<comment type="cofactor">
    <cofactor evidence="2">
        <name>Zn(2+)</name>
        <dbReference type="ChEBI" id="CHEBI:29105"/>
    </cofactor>
</comment>
<keyword evidence="12" id="KW-0233">DNA recombination</keyword>
<dbReference type="InterPro" id="IPR036388">
    <property type="entry name" value="WH-like_DNA-bd_sf"/>
</dbReference>
<evidence type="ECO:0000259" key="17">
    <source>
        <dbReference type="PROSITE" id="PS50967"/>
    </source>
</evidence>
<dbReference type="CDD" id="cd17920">
    <property type="entry name" value="DEXHc_RecQ"/>
    <property type="match status" value="1"/>
</dbReference>
<dbReference type="GO" id="GO:0046872">
    <property type="term" value="F:metal ion binding"/>
    <property type="evidence" value="ECO:0007669"/>
    <property type="project" value="UniProtKB-KW"/>
</dbReference>
<evidence type="ECO:0000256" key="10">
    <source>
        <dbReference type="ARBA" id="ARBA00022840"/>
    </source>
</evidence>
<dbReference type="Pfam" id="PF09382">
    <property type="entry name" value="RQC"/>
    <property type="match status" value="1"/>
</dbReference>
<dbReference type="SUPFAM" id="SSF46785">
    <property type="entry name" value="Winged helix' DNA-binding domain"/>
    <property type="match status" value="1"/>
</dbReference>
<dbReference type="InterPro" id="IPR006293">
    <property type="entry name" value="DNA_helicase_ATP-dep_RecQ_bac"/>
</dbReference>
<keyword evidence="11" id="KW-0238">DNA-binding</keyword>
<dbReference type="PROSITE" id="PS51192">
    <property type="entry name" value="HELICASE_ATP_BIND_1"/>
    <property type="match status" value="1"/>
</dbReference>
<dbReference type="InterPro" id="IPR001650">
    <property type="entry name" value="Helicase_C-like"/>
</dbReference>
<dbReference type="GO" id="GO:0003677">
    <property type="term" value="F:DNA binding"/>
    <property type="evidence" value="ECO:0007669"/>
    <property type="project" value="UniProtKB-KW"/>
</dbReference>
<feature type="domain" description="Helicase C-terminal" evidence="19">
    <location>
        <begin position="214"/>
        <end position="361"/>
    </location>
</feature>
<keyword evidence="5" id="KW-0547">Nucleotide-binding</keyword>
<keyword evidence="4" id="KW-0479">Metal-binding</keyword>
<dbReference type="GO" id="GO:0009378">
    <property type="term" value="F:four-way junction helicase activity"/>
    <property type="evidence" value="ECO:0007669"/>
    <property type="project" value="TreeGrafter"/>
</dbReference>
<feature type="domain" description="Helicase ATP-binding" evidence="18">
    <location>
        <begin position="24"/>
        <end position="193"/>
    </location>
</feature>
<dbReference type="Pfam" id="PF00270">
    <property type="entry name" value="DEAD"/>
    <property type="match status" value="1"/>
</dbReference>
<dbReference type="SUPFAM" id="SSF52540">
    <property type="entry name" value="P-loop containing nucleoside triphosphate hydrolases"/>
    <property type="match status" value="1"/>
</dbReference>
<dbReference type="GO" id="GO:0006310">
    <property type="term" value="P:DNA recombination"/>
    <property type="evidence" value="ECO:0007669"/>
    <property type="project" value="UniProtKB-UniRule"/>
</dbReference>
<dbReference type="Gene3D" id="3.40.50.300">
    <property type="entry name" value="P-loop containing nucleotide triphosphate hydrolases"/>
    <property type="match status" value="2"/>
</dbReference>